<sequence length="191" mass="20479">MGGFLKGPTNTDPGDQGVGWLLQVADKSGGETERGPGGNKRRARQISSGKGERCRLTTQSDSLNRVTSLNKMGSREEIGVSSEVPEWALTLCVVQVERRDSCVLLHPESSLLLGAIRPRDQPEASGNQGRIKLKQERLKFAAAQLPDQGSCALAASQSTHTGHPTRWCGQEATGTKPFRWRIVSSSGSAIG</sequence>
<name>A0A4Z2J986_9TELE</name>
<proteinExistence type="predicted"/>
<accession>A0A4Z2J986</accession>
<keyword evidence="3" id="KW-1185">Reference proteome</keyword>
<reference evidence="2 3" key="1">
    <citation type="submission" date="2019-03" db="EMBL/GenBank/DDBJ databases">
        <title>First draft genome of Liparis tanakae, snailfish: a comprehensive survey of snailfish specific genes.</title>
        <authorList>
            <person name="Kim W."/>
            <person name="Song I."/>
            <person name="Jeong J.-H."/>
            <person name="Kim D."/>
            <person name="Kim S."/>
            <person name="Ryu S."/>
            <person name="Song J.Y."/>
            <person name="Lee S.K."/>
        </authorList>
    </citation>
    <scope>NUCLEOTIDE SEQUENCE [LARGE SCALE GENOMIC DNA]</scope>
    <source>
        <tissue evidence="2">Muscle</tissue>
    </source>
</reference>
<gene>
    <name evidence="2" type="ORF">EYF80_003449</name>
</gene>
<feature type="region of interest" description="Disordered" evidence="1">
    <location>
        <begin position="26"/>
        <end position="54"/>
    </location>
</feature>
<dbReference type="OrthoDB" id="10666527at2759"/>
<evidence type="ECO:0000313" key="3">
    <source>
        <dbReference type="Proteomes" id="UP000314294"/>
    </source>
</evidence>
<dbReference type="Proteomes" id="UP000314294">
    <property type="component" value="Unassembled WGS sequence"/>
</dbReference>
<comment type="caution">
    <text evidence="2">The sequence shown here is derived from an EMBL/GenBank/DDBJ whole genome shotgun (WGS) entry which is preliminary data.</text>
</comment>
<dbReference type="EMBL" id="SRLO01000016">
    <property type="protein sequence ID" value="TNN86364.1"/>
    <property type="molecule type" value="Genomic_DNA"/>
</dbReference>
<evidence type="ECO:0000256" key="1">
    <source>
        <dbReference type="SAM" id="MobiDB-lite"/>
    </source>
</evidence>
<protein>
    <submittedName>
        <fullName evidence="2">Uncharacterized protein</fullName>
    </submittedName>
</protein>
<organism evidence="2 3">
    <name type="scientific">Liparis tanakae</name>
    <name type="common">Tanaka's snailfish</name>
    <dbReference type="NCBI Taxonomy" id="230148"/>
    <lineage>
        <taxon>Eukaryota</taxon>
        <taxon>Metazoa</taxon>
        <taxon>Chordata</taxon>
        <taxon>Craniata</taxon>
        <taxon>Vertebrata</taxon>
        <taxon>Euteleostomi</taxon>
        <taxon>Actinopterygii</taxon>
        <taxon>Neopterygii</taxon>
        <taxon>Teleostei</taxon>
        <taxon>Neoteleostei</taxon>
        <taxon>Acanthomorphata</taxon>
        <taxon>Eupercaria</taxon>
        <taxon>Perciformes</taxon>
        <taxon>Cottioidei</taxon>
        <taxon>Cottales</taxon>
        <taxon>Liparidae</taxon>
        <taxon>Liparis</taxon>
    </lineage>
</organism>
<evidence type="ECO:0000313" key="2">
    <source>
        <dbReference type="EMBL" id="TNN86364.1"/>
    </source>
</evidence>
<dbReference type="AlphaFoldDB" id="A0A4Z2J986"/>